<dbReference type="InParanoid" id="A0A2T3AHS8"/>
<organism evidence="1 2">
    <name type="scientific">Coniella lustricola</name>
    <dbReference type="NCBI Taxonomy" id="2025994"/>
    <lineage>
        <taxon>Eukaryota</taxon>
        <taxon>Fungi</taxon>
        <taxon>Dikarya</taxon>
        <taxon>Ascomycota</taxon>
        <taxon>Pezizomycotina</taxon>
        <taxon>Sordariomycetes</taxon>
        <taxon>Sordariomycetidae</taxon>
        <taxon>Diaporthales</taxon>
        <taxon>Schizoparmaceae</taxon>
        <taxon>Coniella</taxon>
    </lineage>
</organism>
<accession>A0A2T3AHS8</accession>
<evidence type="ECO:0000313" key="2">
    <source>
        <dbReference type="Proteomes" id="UP000241462"/>
    </source>
</evidence>
<gene>
    <name evidence="1" type="ORF">BD289DRAFT_74878</name>
</gene>
<proteinExistence type="predicted"/>
<evidence type="ECO:0000313" key="1">
    <source>
        <dbReference type="EMBL" id="PSR97810.1"/>
    </source>
</evidence>
<dbReference type="AlphaFoldDB" id="A0A2T3AHS8"/>
<dbReference type="EMBL" id="KZ678388">
    <property type="protein sequence ID" value="PSR97810.1"/>
    <property type="molecule type" value="Genomic_DNA"/>
</dbReference>
<reference evidence="1 2" key="1">
    <citation type="journal article" date="2018" name="Mycol. Prog.">
        <title>Coniella lustricola, a new species from submerged detritus.</title>
        <authorList>
            <person name="Raudabaugh D.B."/>
            <person name="Iturriaga T."/>
            <person name="Carver A."/>
            <person name="Mondo S."/>
            <person name="Pangilinan J."/>
            <person name="Lipzen A."/>
            <person name="He G."/>
            <person name="Amirebrahimi M."/>
            <person name="Grigoriev I.V."/>
            <person name="Miller A.N."/>
        </authorList>
    </citation>
    <scope>NUCLEOTIDE SEQUENCE [LARGE SCALE GENOMIC DNA]</scope>
    <source>
        <strain evidence="1 2">B22-T-1</strain>
    </source>
</reference>
<name>A0A2T3AHS8_9PEZI</name>
<keyword evidence="2" id="KW-1185">Reference proteome</keyword>
<dbReference type="Proteomes" id="UP000241462">
    <property type="component" value="Unassembled WGS sequence"/>
</dbReference>
<sequence length="185" mass="20438">MGPKQLSHAKALLRKQATAVLARPAWCLMVKAVGGVRAQEDRGWLAESQQAVDTTRREAPMPSLYSATTYQRRNKAGRSRCGVGGDGAERVHVQGLPGRTWRSSRRGKHVAAARWLGVEMDCVSHARTLSRAGWSGWESRSRACACRSGMLRALHALPFECEPPEHRALDVICRSCQDIKIQRPA</sequence>
<protein>
    <submittedName>
        <fullName evidence="1">Uncharacterized protein</fullName>
    </submittedName>
</protein>